<keyword evidence="1" id="KW-1133">Transmembrane helix</keyword>
<gene>
    <name evidence="2" type="ORF">DWX92_11715</name>
</gene>
<evidence type="ECO:0000313" key="3">
    <source>
        <dbReference type="Proteomes" id="UP000285274"/>
    </source>
</evidence>
<feature type="transmembrane region" description="Helical" evidence="1">
    <location>
        <begin position="362"/>
        <end position="387"/>
    </location>
</feature>
<keyword evidence="1" id="KW-0812">Transmembrane</keyword>
<keyword evidence="1" id="KW-0472">Membrane</keyword>
<dbReference type="RefSeq" id="WP_117995636.1">
    <property type="nucleotide sequence ID" value="NZ_QRVM01000088.1"/>
</dbReference>
<comment type="caution">
    <text evidence="2">The sequence shown here is derived from an EMBL/GenBank/DDBJ whole genome shotgun (WGS) entry which is preliminary data.</text>
</comment>
<accession>A0A412IUP2</accession>
<dbReference type="Proteomes" id="UP000285274">
    <property type="component" value="Unassembled WGS sequence"/>
</dbReference>
<feature type="transmembrane region" description="Helical" evidence="1">
    <location>
        <begin position="331"/>
        <end position="350"/>
    </location>
</feature>
<dbReference type="EMBL" id="QRVM01000088">
    <property type="protein sequence ID" value="RGS43845.1"/>
    <property type="molecule type" value="Genomic_DNA"/>
</dbReference>
<reference evidence="2 3" key="1">
    <citation type="submission" date="2018-08" db="EMBL/GenBank/DDBJ databases">
        <title>A genome reference for cultivated species of the human gut microbiota.</title>
        <authorList>
            <person name="Zou Y."/>
            <person name="Xue W."/>
            <person name="Luo G."/>
        </authorList>
    </citation>
    <scope>NUCLEOTIDE SEQUENCE [LARGE SCALE GENOMIC DNA]</scope>
    <source>
        <strain evidence="2 3">AF22-10AC</strain>
    </source>
</reference>
<organism evidence="2 3">
    <name type="scientific">Holdemanella biformis</name>
    <dbReference type="NCBI Taxonomy" id="1735"/>
    <lineage>
        <taxon>Bacteria</taxon>
        <taxon>Bacillati</taxon>
        <taxon>Bacillota</taxon>
        <taxon>Erysipelotrichia</taxon>
        <taxon>Erysipelotrichales</taxon>
        <taxon>Erysipelotrichaceae</taxon>
        <taxon>Holdemanella</taxon>
    </lineage>
</organism>
<feature type="transmembrane region" description="Helical" evidence="1">
    <location>
        <begin position="240"/>
        <end position="264"/>
    </location>
</feature>
<evidence type="ECO:0000313" key="2">
    <source>
        <dbReference type="EMBL" id="RGS43845.1"/>
    </source>
</evidence>
<name>A0A412IUP2_9FIRM</name>
<dbReference type="AlphaFoldDB" id="A0A412IUP2"/>
<feature type="transmembrane region" description="Helical" evidence="1">
    <location>
        <begin position="399"/>
        <end position="419"/>
    </location>
</feature>
<protein>
    <submittedName>
        <fullName evidence="2">Uncharacterized protein</fullName>
    </submittedName>
</protein>
<proteinExistence type="predicted"/>
<feature type="transmembrane region" description="Helical" evidence="1">
    <location>
        <begin position="199"/>
        <end position="219"/>
    </location>
</feature>
<sequence>MIKHQVIAILKMRITKILLLLLITLNLISFISLNNQKKDFENDVNNKVQETIALKQKFKSLRIVYQYESDESWNNFFSYLDWKINRLENLAGQDSIDAYYKCLLEISSVDIDCYANDRVGDRHFKSIKPKEFDQEKYEFNRNTLNTVFAKANTSSFIHQLYVNEVSHMKLMYQRVYKNSFLDKSSLLGYLLNNLKADSILSFLMPILIVIFTITVLNVYQDNNLHQLLMIQSRRRYLFRVVISVCICLGIIYCLSFFAIGIALLKNHQFTKIDTKILVDQVNIFKFNSYVHGVEKMYYMGNEYFASADTLFTIPECLSLMPIWKVLSLLEIINIIKILFYTSATTLIFLCTRKKKNFKTVCIASFIITYCISQFGLLFPCVNPLAIVSSFSLICGGYEITWLYGMIELTLYTLLLYLFIRKRIRKVDF</sequence>
<evidence type="ECO:0000256" key="1">
    <source>
        <dbReference type="SAM" id="Phobius"/>
    </source>
</evidence>